<dbReference type="AlphaFoldDB" id="A0AA40DXK8"/>
<dbReference type="FunFam" id="3.40.50.300:FF:000216">
    <property type="entry name" value="Type VII secretion ATPase EccA"/>
    <property type="match status" value="1"/>
</dbReference>
<dbReference type="PANTHER" id="PTHR43392:SF2">
    <property type="entry name" value="AAA-TYPE ATPASE FAMILY PROTEIN _ ANKYRIN REPEAT FAMILY PROTEIN"/>
    <property type="match status" value="1"/>
</dbReference>
<dbReference type="GO" id="GO:0016887">
    <property type="term" value="F:ATP hydrolysis activity"/>
    <property type="evidence" value="ECO:0007669"/>
    <property type="project" value="InterPro"/>
</dbReference>
<evidence type="ECO:0000256" key="2">
    <source>
        <dbReference type="ARBA" id="ARBA00022741"/>
    </source>
</evidence>
<dbReference type="InterPro" id="IPR041627">
    <property type="entry name" value="AAA_lid_6"/>
</dbReference>
<keyword evidence="6" id="KW-1185">Reference proteome</keyword>
<dbReference type="PRINTS" id="PR00819">
    <property type="entry name" value="CBXCFQXSUPER"/>
</dbReference>
<dbReference type="InterPro" id="IPR050773">
    <property type="entry name" value="CbxX/CfxQ_RuBisCO_ESX"/>
</dbReference>
<name>A0AA40DXK8_9PEZI</name>
<dbReference type="InterPro" id="IPR003593">
    <property type="entry name" value="AAA+_ATPase"/>
</dbReference>
<keyword evidence="2" id="KW-0547">Nucleotide-binding</keyword>
<evidence type="ECO:0000259" key="4">
    <source>
        <dbReference type="SMART" id="SM00382"/>
    </source>
</evidence>
<evidence type="ECO:0000313" key="5">
    <source>
        <dbReference type="EMBL" id="KAK0715383.1"/>
    </source>
</evidence>
<feature type="domain" description="AAA+ ATPase" evidence="4">
    <location>
        <begin position="424"/>
        <end position="565"/>
    </location>
</feature>
<dbReference type="Gene3D" id="3.40.50.300">
    <property type="entry name" value="P-loop containing nucleotide triphosphate hydrolases"/>
    <property type="match status" value="2"/>
</dbReference>
<dbReference type="CDD" id="cd00009">
    <property type="entry name" value="AAA"/>
    <property type="match status" value="2"/>
</dbReference>
<proteinExistence type="inferred from homology"/>
<organism evidence="5 6">
    <name type="scientific">Lasiosphaeris hirsuta</name>
    <dbReference type="NCBI Taxonomy" id="260670"/>
    <lineage>
        <taxon>Eukaryota</taxon>
        <taxon>Fungi</taxon>
        <taxon>Dikarya</taxon>
        <taxon>Ascomycota</taxon>
        <taxon>Pezizomycotina</taxon>
        <taxon>Sordariomycetes</taxon>
        <taxon>Sordariomycetidae</taxon>
        <taxon>Sordariales</taxon>
        <taxon>Lasiosphaeriaceae</taxon>
        <taxon>Lasiosphaeris</taxon>
    </lineage>
</organism>
<feature type="domain" description="AAA+ ATPase" evidence="4">
    <location>
        <begin position="130"/>
        <end position="274"/>
    </location>
</feature>
<evidence type="ECO:0000313" key="6">
    <source>
        <dbReference type="Proteomes" id="UP001172102"/>
    </source>
</evidence>
<reference evidence="5" key="1">
    <citation type="submission" date="2023-06" db="EMBL/GenBank/DDBJ databases">
        <title>Genome-scale phylogeny and comparative genomics of the fungal order Sordariales.</title>
        <authorList>
            <consortium name="Lawrence Berkeley National Laboratory"/>
            <person name="Hensen N."/>
            <person name="Bonometti L."/>
            <person name="Westerberg I."/>
            <person name="Brannstrom I.O."/>
            <person name="Guillou S."/>
            <person name="Cros-Aarteil S."/>
            <person name="Calhoun S."/>
            <person name="Haridas S."/>
            <person name="Kuo A."/>
            <person name="Mondo S."/>
            <person name="Pangilinan J."/>
            <person name="Riley R."/>
            <person name="Labutti K."/>
            <person name="Andreopoulos B."/>
            <person name="Lipzen A."/>
            <person name="Chen C."/>
            <person name="Yanf M."/>
            <person name="Daum C."/>
            <person name="Ng V."/>
            <person name="Clum A."/>
            <person name="Steindorff A."/>
            <person name="Ohm R."/>
            <person name="Martin F."/>
            <person name="Silar P."/>
            <person name="Natvig D."/>
            <person name="Lalanne C."/>
            <person name="Gautier V."/>
            <person name="Ament-Velasquez S.L."/>
            <person name="Kruys A."/>
            <person name="Hutchinson M.I."/>
            <person name="Powell A.J."/>
            <person name="Barry K."/>
            <person name="Miller A.N."/>
            <person name="Grigoriev I.V."/>
            <person name="Debuchy R."/>
            <person name="Gladieux P."/>
            <person name="Thoren M.H."/>
            <person name="Johannesson H."/>
        </authorList>
    </citation>
    <scope>NUCLEOTIDE SEQUENCE</scope>
    <source>
        <strain evidence="5">SMH4607-1</strain>
    </source>
</reference>
<dbReference type="Proteomes" id="UP001172102">
    <property type="component" value="Unassembled WGS sequence"/>
</dbReference>
<keyword evidence="3" id="KW-0067">ATP-binding</keyword>
<gene>
    <name evidence="5" type="ORF">B0H67DRAFT_600990</name>
</gene>
<comment type="similarity">
    <text evidence="1">Belongs to the CbxX/CfxQ family.</text>
</comment>
<accession>A0AA40DXK8</accession>
<dbReference type="SUPFAM" id="SSF52540">
    <property type="entry name" value="P-loop containing nucleoside triphosphate hydrolases"/>
    <property type="match status" value="2"/>
</dbReference>
<keyword evidence="5" id="KW-0378">Hydrolase</keyword>
<protein>
    <submittedName>
        <fullName evidence="5">P-loop containing nucleoside triphosphate hydrolase protein</fullName>
    </submittedName>
</protein>
<dbReference type="Pfam" id="PF00004">
    <property type="entry name" value="AAA"/>
    <property type="match status" value="2"/>
</dbReference>
<dbReference type="InterPro" id="IPR000641">
    <property type="entry name" value="CbxX/CfxQ"/>
</dbReference>
<dbReference type="PANTHER" id="PTHR43392">
    <property type="entry name" value="AAA-TYPE ATPASE FAMILY PROTEIN / ANKYRIN REPEAT FAMILY PROTEIN"/>
    <property type="match status" value="1"/>
</dbReference>
<dbReference type="Pfam" id="PF17866">
    <property type="entry name" value="AAA_lid_6"/>
    <property type="match status" value="1"/>
</dbReference>
<dbReference type="EMBL" id="JAUKUA010000004">
    <property type="protein sequence ID" value="KAK0715383.1"/>
    <property type="molecule type" value="Genomic_DNA"/>
</dbReference>
<dbReference type="InterPro" id="IPR003959">
    <property type="entry name" value="ATPase_AAA_core"/>
</dbReference>
<dbReference type="GO" id="GO:0005524">
    <property type="term" value="F:ATP binding"/>
    <property type="evidence" value="ECO:0007669"/>
    <property type="project" value="UniProtKB-KW"/>
</dbReference>
<sequence length="673" mass="74589">MRAEGLDGDPDVYTSILAKRIARGRGTESYRNMKEIDDVLTAACDRQADRLQRERRLWTDDDGPLGPLYLLTKEDLLGLPPADIRQSSSAYQKLQSMAGLEKIKRSVEELMDLAKRNYYIEIKGKKPIHFNHNRVFLGPPGSGKTTVANLFGQIVVDIGLVSQREVVVKNPSDFISVWLGGSEENTRKILDETKGKVLIIDDAHGLCLRSVPGQDLTNTDRGLAGIHDTIVSKTSSEPGQDRCIILVGYAGKMHELLERANPGLRSRFPLEDAFEFRDYEVSELMAILKGKLATDDIAATEKAKHVALRVLARARDRPGFGNGRDVHNLVNRARAAHKDRQLPVKTTGAGGLGVPAGVDLDESGPVVLEPVDFDPHWEREWGTADCRELFQDFVGFENIIEQFQGYQEVVAGMRLHGKDPHQSTPFTFVFKGPPGTGKTSTARKVGQIFFDMGFLASDEVIECSASDLIGQYVGHTAPLVQGFLEKALGKVLFIDEAYRLSPGARGVRSGSSFEEEAIGELVDGLTKQKYAHKIVVILAGYSDDMDLLMKSNRGLRGRFATEVIFPELSPKQSLKYLGQLIGKMGIIIADKQVPGEKEKEKVYRLIRKLGATRDWSNGRDIETLANTVIGKVFRREGKQGKKSDRLTVSTDELVSYLKDMLRARLAGELVDRE</sequence>
<dbReference type="Gene3D" id="1.10.8.60">
    <property type="match status" value="1"/>
</dbReference>
<evidence type="ECO:0000256" key="3">
    <source>
        <dbReference type="ARBA" id="ARBA00022840"/>
    </source>
</evidence>
<evidence type="ECO:0000256" key="1">
    <source>
        <dbReference type="ARBA" id="ARBA00010378"/>
    </source>
</evidence>
<comment type="caution">
    <text evidence="5">The sequence shown here is derived from an EMBL/GenBank/DDBJ whole genome shotgun (WGS) entry which is preliminary data.</text>
</comment>
<dbReference type="SMART" id="SM00382">
    <property type="entry name" value="AAA"/>
    <property type="match status" value="2"/>
</dbReference>
<dbReference type="InterPro" id="IPR027417">
    <property type="entry name" value="P-loop_NTPase"/>
</dbReference>